<dbReference type="InterPro" id="IPR003099">
    <property type="entry name" value="Prephen_DH"/>
</dbReference>
<dbReference type="InterPro" id="IPR050812">
    <property type="entry name" value="Preph/Arog_dehydrog"/>
</dbReference>
<dbReference type="PROSITE" id="PS51176">
    <property type="entry name" value="PDH_ADH"/>
    <property type="match status" value="1"/>
</dbReference>
<comment type="similarity">
    <text evidence="1">Belongs to the prephenate/arogenate dehydrogenase family.</text>
</comment>
<dbReference type="NCBIfam" id="NF005112">
    <property type="entry name" value="PRK06545.2-4"/>
    <property type="match status" value="1"/>
</dbReference>
<dbReference type="Gene3D" id="3.40.50.720">
    <property type="entry name" value="NAD(P)-binding Rossmann-like Domain"/>
    <property type="match status" value="1"/>
</dbReference>
<dbReference type="GO" id="GO:0004665">
    <property type="term" value="F:prephenate dehydrogenase (NADP+) activity"/>
    <property type="evidence" value="ECO:0007669"/>
    <property type="project" value="InterPro"/>
</dbReference>
<organism evidence="4 5">
    <name type="scientific">Pseudofrankia inefficax (strain DSM 45817 / CECT 9037 / DDB 130130 / EuI1c)</name>
    <name type="common">Frankia inefficax</name>
    <dbReference type="NCBI Taxonomy" id="298654"/>
    <lineage>
        <taxon>Bacteria</taxon>
        <taxon>Bacillati</taxon>
        <taxon>Actinomycetota</taxon>
        <taxon>Actinomycetes</taxon>
        <taxon>Frankiales</taxon>
        <taxon>Frankiaceae</taxon>
        <taxon>Pseudofrankia</taxon>
    </lineage>
</organism>
<keyword evidence="2" id="KW-0560">Oxidoreductase</keyword>
<dbReference type="SUPFAM" id="SSF51735">
    <property type="entry name" value="NAD(P)-binding Rossmann-fold domains"/>
    <property type="match status" value="1"/>
</dbReference>
<dbReference type="GO" id="GO:0070403">
    <property type="term" value="F:NAD+ binding"/>
    <property type="evidence" value="ECO:0007669"/>
    <property type="project" value="InterPro"/>
</dbReference>
<evidence type="ECO:0000256" key="1">
    <source>
        <dbReference type="ARBA" id="ARBA00007964"/>
    </source>
</evidence>
<dbReference type="RefSeq" id="WP_013424074.1">
    <property type="nucleotide sequence ID" value="NC_014666.1"/>
</dbReference>
<dbReference type="InParanoid" id="E3JAA5"/>
<dbReference type="eggNOG" id="COG0287">
    <property type="taxonomic scope" value="Bacteria"/>
</dbReference>
<dbReference type="Proteomes" id="UP000002484">
    <property type="component" value="Chromosome"/>
</dbReference>
<gene>
    <name evidence="4" type="ordered locus">FraEuI1c_2931</name>
</gene>
<name>E3JAA5_PSEI1</name>
<dbReference type="EMBL" id="CP002299">
    <property type="protein sequence ID" value="ADP80956.1"/>
    <property type="molecule type" value="Genomic_DNA"/>
</dbReference>
<evidence type="ECO:0000256" key="2">
    <source>
        <dbReference type="ARBA" id="ARBA00023002"/>
    </source>
</evidence>
<dbReference type="KEGG" id="fri:FraEuI1c_2931"/>
<evidence type="ECO:0000259" key="3">
    <source>
        <dbReference type="PROSITE" id="PS51176"/>
    </source>
</evidence>
<sequence>MPVPSPDLPRRVGIVGSGLIGTSIGLALRRAGVEVLLRDTDPEQVKLAEALGAGSLWQGERVEHAVVAVPPHAVAAELRALQQAGITDSASDVASVKSRPIAEAVVAGCDLTTWCPAHPIAGRERGGAASAQADLFAERTWVLCPTVHTTSAAVAATEALALACGALPVRTTPDRHDEAMAALSHLPQVVSSLLAAATPHLRPGELALAGQGFRDSTRLADSDPALWSSILEGNRGPVAAQARRVAAELGALADALDHASEASVGKVVTDLMDRGRAGRTLLPSKPGPAAARPWGWVGVVLDDRPGQLAALLTTMGDWRVNLEDIGPFEHSLQAPAGVIELAVAPDVAADLVDRLNAAGWCAYRRS</sequence>
<dbReference type="InterPro" id="IPR036291">
    <property type="entry name" value="NAD(P)-bd_dom_sf"/>
</dbReference>
<dbReference type="Gene3D" id="1.10.3660.10">
    <property type="entry name" value="6-phosphogluconate dehydrogenase C-terminal like domain"/>
    <property type="match status" value="1"/>
</dbReference>
<dbReference type="PANTHER" id="PTHR21363:SF0">
    <property type="entry name" value="PREPHENATE DEHYDROGENASE [NADP(+)]"/>
    <property type="match status" value="1"/>
</dbReference>
<dbReference type="AlphaFoldDB" id="E3JAA5"/>
<dbReference type="HOGENOM" id="CLU_055968_1_1_11"/>
<keyword evidence="5" id="KW-1185">Reference proteome</keyword>
<dbReference type="InterPro" id="IPR046826">
    <property type="entry name" value="PDH_N"/>
</dbReference>
<dbReference type="PANTHER" id="PTHR21363">
    <property type="entry name" value="PREPHENATE DEHYDROGENASE"/>
    <property type="match status" value="1"/>
</dbReference>
<feature type="domain" description="Prephenate/arogenate dehydrogenase" evidence="3">
    <location>
        <begin position="10"/>
        <end position="290"/>
    </location>
</feature>
<evidence type="ECO:0000313" key="5">
    <source>
        <dbReference type="Proteomes" id="UP000002484"/>
    </source>
</evidence>
<proteinExistence type="inferred from homology"/>
<dbReference type="SUPFAM" id="SSF48179">
    <property type="entry name" value="6-phosphogluconate dehydrogenase C-terminal domain-like"/>
    <property type="match status" value="1"/>
</dbReference>
<dbReference type="Pfam" id="PF20463">
    <property type="entry name" value="PDH_C"/>
    <property type="match status" value="1"/>
</dbReference>
<dbReference type="InterPro" id="IPR046825">
    <property type="entry name" value="PDH_C"/>
</dbReference>
<accession>E3JAA5</accession>
<evidence type="ECO:0000313" key="4">
    <source>
        <dbReference type="EMBL" id="ADP80956.1"/>
    </source>
</evidence>
<dbReference type="GO" id="GO:0008977">
    <property type="term" value="F:prephenate dehydrogenase (NAD+) activity"/>
    <property type="evidence" value="ECO:0007669"/>
    <property type="project" value="InterPro"/>
</dbReference>
<dbReference type="FunCoup" id="E3JAA5">
    <property type="interactions" value="94"/>
</dbReference>
<dbReference type="GO" id="GO:0006571">
    <property type="term" value="P:tyrosine biosynthetic process"/>
    <property type="evidence" value="ECO:0007669"/>
    <property type="project" value="InterPro"/>
</dbReference>
<protein>
    <submittedName>
        <fullName evidence="4">Prephenate dehydrogenase</fullName>
    </submittedName>
</protein>
<dbReference type="Pfam" id="PF02153">
    <property type="entry name" value="PDH_N"/>
    <property type="match status" value="1"/>
</dbReference>
<dbReference type="InterPro" id="IPR008927">
    <property type="entry name" value="6-PGluconate_DH-like_C_sf"/>
</dbReference>
<dbReference type="STRING" id="298654.FraEuI1c_2931"/>
<reference evidence="4 5" key="1">
    <citation type="submission" date="2010-10" db="EMBL/GenBank/DDBJ databases">
        <title>Complete sequence of Frankia sp. EuI1c.</title>
        <authorList>
            <consortium name="US DOE Joint Genome Institute"/>
            <person name="Lucas S."/>
            <person name="Copeland A."/>
            <person name="Lapidus A."/>
            <person name="Cheng J.-F."/>
            <person name="Bruce D."/>
            <person name="Goodwin L."/>
            <person name="Pitluck S."/>
            <person name="Chertkov O."/>
            <person name="Detter J.C."/>
            <person name="Han C."/>
            <person name="Tapia R."/>
            <person name="Land M."/>
            <person name="Hauser L."/>
            <person name="Jeffries C."/>
            <person name="Kyrpides N."/>
            <person name="Ivanova N."/>
            <person name="Mikhailova N."/>
            <person name="Beauchemin N."/>
            <person name="Sen A."/>
            <person name="Sur S.A."/>
            <person name="Gtari M."/>
            <person name="Wall L."/>
            <person name="Tisa L."/>
            <person name="Woyke T."/>
        </authorList>
    </citation>
    <scope>NUCLEOTIDE SEQUENCE [LARGE SCALE GENOMIC DNA]</scope>
    <source>
        <strain evidence="5">DSM 45817 / CECT 9037 / EuI1c</strain>
    </source>
</reference>